<organism evidence="8 9">
    <name type="scientific">Streptomyces toxytricini</name>
    <name type="common">Actinomyces toxytricini</name>
    <dbReference type="NCBI Taxonomy" id="67369"/>
    <lineage>
        <taxon>Bacteria</taxon>
        <taxon>Bacillati</taxon>
        <taxon>Actinomycetota</taxon>
        <taxon>Actinomycetes</taxon>
        <taxon>Kitasatosporales</taxon>
        <taxon>Streptomycetaceae</taxon>
        <taxon>Streptomyces</taxon>
    </lineage>
</organism>
<dbReference type="Proteomes" id="UP001617351">
    <property type="component" value="Unassembled WGS sequence"/>
</dbReference>
<comment type="caution">
    <text evidence="8">The sequence shown here is derived from an EMBL/GenBank/DDBJ whole genome shotgun (WGS) entry which is preliminary data.</text>
</comment>
<keyword evidence="3" id="KW-0238">DNA-binding</keyword>
<evidence type="ECO:0000259" key="7">
    <source>
        <dbReference type="Pfam" id="PF07282"/>
    </source>
</evidence>
<evidence type="ECO:0000256" key="4">
    <source>
        <dbReference type="ARBA" id="ARBA00023172"/>
    </source>
</evidence>
<sequence length="441" mass="48179">MATAVMAETVAGHVRYTYRLRVSSTALAKLEAEWARCRWVWNECVAVSRRVHALNKTAIEKITCGPAQLDKMLTGARQAMTWLREGSSVPQQQIIRDFATSRAKALKDTKAKLPVRQRAGMPRIKRKRDAAPSLNYTARGFRIKDGRLHLAGGIVLTVVWSRALPSAPSSVRVYRDSLGHWYCSFVVATETEPLPATGAVIGIDWGVKETATTTSDAHDLPHAEYGRTAEQKLARYQRMMARRRAPKNRPETAGYKKARRAAAKVSKKIARQRQDTCRKWAKRVVRDFDRLAVEDFRPRFLSKSTMARKAADAAIGATKAALVEMARKHGRTVHLVNPAHTTMDCAHCGARAKHRVPLSTRIHSCTACGAVSPRDKNSARVMLVRAGLNPAGADLVSAAPCQGSAKVSQESPLQGGEDVKAGPPGGRRRPRGRGCGGGSAG</sequence>
<proteinExistence type="inferred from homology"/>
<evidence type="ECO:0000256" key="2">
    <source>
        <dbReference type="ARBA" id="ARBA00022578"/>
    </source>
</evidence>
<keyword evidence="4" id="KW-0233">DNA recombination</keyword>
<keyword evidence="8" id="KW-0540">Nuclease</keyword>
<dbReference type="InterPro" id="IPR010095">
    <property type="entry name" value="Cas12f1-like_TNB"/>
</dbReference>
<evidence type="ECO:0000256" key="5">
    <source>
        <dbReference type="SAM" id="MobiDB-lite"/>
    </source>
</evidence>
<reference evidence="8 9" key="1">
    <citation type="submission" date="2024-10" db="EMBL/GenBank/DDBJ databases">
        <title>The Natural Products Discovery Center: Release of the First 8490 Sequenced Strains for Exploring Actinobacteria Biosynthetic Diversity.</title>
        <authorList>
            <person name="Kalkreuter E."/>
            <person name="Kautsar S.A."/>
            <person name="Yang D."/>
            <person name="Bader C.D."/>
            <person name="Teijaro C.N."/>
            <person name="Fluegel L."/>
            <person name="Davis C.M."/>
            <person name="Simpson J.R."/>
            <person name="Lauterbach L."/>
            <person name="Steele A.D."/>
            <person name="Gui C."/>
            <person name="Meng S."/>
            <person name="Li G."/>
            <person name="Viehrig K."/>
            <person name="Ye F."/>
            <person name="Su P."/>
            <person name="Kiefer A.F."/>
            <person name="Nichols A."/>
            <person name="Cepeda A.J."/>
            <person name="Yan W."/>
            <person name="Fan B."/>
            <person name="Jiang Y."/>
            <person name="Adhikari A."/>
            <person name="Zheng C.-J."/>
            <person name="Schuster L."/>
            <person name="Cowan T.M."/>
            <person name="Smanski M.J."/>
            <person name="Chevrette M.G."/>
            <person name="De Carvalho L.P.S."/>
            <person name="Shen B."/>
        </authorList>
    </citation>
    <scope>NUCLEOTIDE SEQUENCE [LARGE SCALE GENOMIC DNA]</scope>
    <source>
        <strain evidence="8 9">NPDC087220</strain>
    </source>
</reference>
<dbReference type="EMBL" id="JBIUYY010000006">
    <property type="protein sequence ID" value="MFJ2822781.1"/>
    <property type="molecule type" value="Genomic_DNA"/>
</dbReference>
<feature type="domain" description="Cas12f1-like TNB" evidence="7">
    <location>
        <begin position="322"/>
        <end position="381"/>
    </location>
</feature>
<evidence type="ECO:0000256" key="1">
    <source>
        <dbReference type="ARBA" id="ARBA00008761"/>
    </source>
</evidence>
<keyword evidence="8" id="KW-0255">Endonuclease</keyword>
<dbReference type="InterPro" id="IPR001959">
    <property type="entry name" value="Transposase"/>
</dbReference>
<comment type="similarity">
    <text evidence="1">In the C-terminal section; belongs to the transposase 35 family.</text>
</comment>
<evidence type="ECO:0000313" key="8">
    <source>
        <dbReference type="EMBL" id="MFJ2822781.1"/>
    </source>
</evidence>
<evidence type="ECO:0000259" key="6">
    <source>
        <dbReference type="Pfam" id="PF01385"/>
    </source>
</evidence>
<gene>
    <name evidence="8" type="ORF">ACIO7M_16930</name>
</gene>
<dbReference type="GO" id="GO:0004519">
    <property type="term" value="F:endonuclease activity"/>
    <property type="evidence" value="ECO:0007669"/>
    <property type="project" value="UniProtKB-KW"/>
</dbReference>
<keyword evidence="9" id="KW-1185">Reference proteome</keyword>
<dbReference type="Pfam" id="PF07282">
    <property type="entry name" value="Cas12f1-like_TNB"/>
    <property type="match status" value="1"/>
</dbReference>
<dbReference type="RefSeq" id="WP_402381655.1">
    <property type="nucleotide sequence ID" value="NZ_JBIUYY010000006.1"/>
</dbReference>
<evidence type="ECO:0000313" key="9">
    <source>
        <dbReference type="Proteomes" id="UP001617351"/>
    </source>
</evidence>
<keyword evidence="8" id="KW-0378">Hydrolase</keyword>
<dbReference type="NCBIfam" id="NF040570">
    <property type="entry name" value="guided_TnpB"/>
    <property type="match status" value="1"/>
</dbReference>
<dbReference type="Pfam" id="PF01385">
    <property type="entry name" value="OrfB_IS605"/>
    <property type="match status" value="1"/>
</dbReference>
<feature type="region of interest" description="Disordered" evidence="5">
    <location>
        <begin position="402"/>
        <end position="441"/>
    </location>
</feature>
<accession>A0ABW8EHS5</accession>
<evidence type="ECO:0000256" key="3">
    <source>
        <dbReference type="ARBA" id="ARBA00023125"/>
    </source>
</evidence>
<feature type="domain" description="Probable transposase IS891/IS1136/IS1341" evidence="6">
    <location>
        <begin position="185"/>
        <end position="296"/>
    </location>
</feature>
<keyword evidence="2" id="KW-0815">Transposition</keyword>
<name>A0ABW8EHS5_STRT5</name>
<protein>
    <submittedName>
        <fullName evidence="8">RNA-guided endonuclease InsQ/TnpB family protein</fullName>
    </submittedName>
</protein>